<sequence>MIKLCATCGTSYDDRGNTLNHCRICEDERQYVPASGQVWIKPDDLTETHTNTWQQHNDRLLSVRTVPKFAIGQRAFLLLTPQGNILWDCIANLDAASKTLITALGGINAIAISHPHYYTTMQDWADAFNARIYLHASDREWIMRDSPAITLWEGDALEILPAVRLLRLGGHFAGGTVLHWAKDDGIMLAGDIIQVTPGGRAVSFMWSYPNLLPLAAASVEKIVERLGDTPFGALYGAFKGQNVPKNARQIVLDSAQKYLACLKTTAHR</sequence>
<evidence type="ECO:0000313" key="2">
    <source>
        <dbReference type="EMBL" id="AEX06168.1"/>
    </source>
</evidence>
<evidence type="ECO:0000259" key="1">
    <source>
        <dbReference type="SMART" id="SM00849"/>
    </source>
</evidence>
<dbReference type="InterPro" id="IPR036866">
    <property type="entry name" value="RibonucZ/Hydroxyglut_hydro"/>
</dbReference>
<dbReference type="PATRIC" id="fig|1006551.4.peg.4457"/>
<dbReference type="PANTHER" id="PTHR36839:SF1">
    <property type="entry name" value="METALLO-BETA-LACTAMASE FAMILY PROTEIN (AFU_ORTHOLOGUE AFUA_5G12770)"/>
    <property type="match status" value="1"/>
</dbReference>
<dbReference type="SMART" id="SM00849">
    <property type="entry name" value="Lactamase_B"/>
    <property type="match status" value="1"/>
</dbReference>
<name>A0A0H3HFA5_KLEM8</name>
<dbReference type="InterPro" id="IPR001279">
    <property type="entry name" value="Metallo-B-lactamas"/>
</dbReference>
<evidence type="ECO:0000313" key="3">
    <source>
        <dbReference type="Proteomes" id="UP000007843"/>
    </source>
</evidence>
<protein>
    <submittedName>
        <fullName evidence="2">Beta-lactamase-like protein</fullName>
    </submittedName>
</protein>
<feature type="domain" description="Metallo-beta-lactamase" evidence="1">
    <location>
        <begin position="72"/>
        <end position="234"/>
    </location>
</feature>
<dbReference type="RefSeq" id="WP_014229622.1">
    <property type="nucleotide sequence ID" value="NC_016612.1"/>
</dbReference>
<dbReference type="HOGENOM" id="CLU_047034_0_0_6"/>
<gene>
    <name evidence="2" type="ordered locus">KOX_22240</name>
</gene>
<accession>A0A0H3HFA5</accession>
<reference evidence="2 3" key="1">
    <citation type="journal article" date="2012" name="J. Bacteriol.">
        <title>Complete genome sequence of Klebsiella oxytoca KCTC 1686, used in production of 2,3-butanediol.</title>
        <authorList>
            <person name="Shin S.H."/>
            <person name="Kim S."/>
            <person name="Kim J.Y."/>
            <person name="Lee S."/>
            <person name="Um Y."/>
            <person name="Oh M.K."/>
            <person name="Kim Y.R."/>
            <person name="Lee J."/>
            <person name="Yang K.S."/>
        </authorList>
    </citation>
    <scope>NUCLEOTIDE SEQUENCE [LARGE SCALE GENOMIC DNA]</scope>
    <source>
        <strain evidence="3">ATCC 8724 / DSM 4798 / JCM 20051 / NBRC 3318 / NRRL B-199 / KCTC 1686</strain>
    </source>
</reference>
<dbReference type="AlphaFoldDB" id="A0A0H3HFA5"/>
<organism evidence="2 3">
    <name type="scientific">Klebsiella michiganensis (strain ATCC 8724 / DSM 4798 / JCM 20051 / NBRC 3318 / NRRL B-199 / KCTC 1686 / BUCSAV 143 / CCM 1901)</name>
    <dbReference type="NCBI Taxonomy" id="1006551"/>
    <lineage>
        <taxon>Bacteria</taxon>
        <taxon>Pseudomonadati</taxon>
        <taxon>Pseudomonadota</taxon>
        <taxon>Gammaproteobacteria</taxon>
        <taxon>Enterobacterales</taxon>
        <taxon>Enterobacteriaceae</taxon>
        <taxon>Klebsiella/Raoultella group</taxon>
        <taxon>Klebsiella</taxon>
    </lineage>
</organism>
<dbReference type="EMBL" id="CP003218">
    <property type="protein sequence ID" value="AEX06168.1"/>
    <property type="molecule type" value="Genomic_DNA"/>
</dbReference>
<dbReference type="Gene3D" id="3.60.15.10">
    <property type="entry name" value="Ribonuclease Z/Hydroxyacylglutathione hydrolase-like"/>
    <property type="match status" value="1"/>
</dbReference>
<dbReference type="Proteomes" id="UP000007843">
    <property type="component" value="Chromosome"/>
</dbReference>
<proteinExistence type="predicted"/>
<dbReference type="SUPFAM" id="SSF56281">
    <property type="entry name" value="Metallo-hydrolase/oxidoreductase"/>
    <property type="match status" value="1"/>
</dbReference>
<dbReference type="KEGG" id="kox:KOX_22240"/>
<dbReference type="PANTHER" id="PTHR36839">
    <property type="entry name" value="METALLO-BETA-LACTAMASE FAMILY PROTEIN (AFU_ORTHOLOGUE AFUA_5G12770)"/>
    <property type="match status" value="1"/>
</dbReference>